<dbReference type="EMBL" id="MU277222">
    <property type="protein sequence ID" value="KAI0060039.1"/>
    <property type="molecule type" value="Genomic_DNA"/>
</dbReference>
<name>A0ACB8STW2_9AGAM</name>
<accession>A0ACB8STW2</accession>
<keyword evidence="2" id="KW-1185">Reference proteome</keyword>
<evidence type="ECO:0000313" key="2">
    <source>
        <dbReference type="Proteomes" id="UP000814140"/>
    </source>
</evidence>
<reference evidence="1" key="1">
    <citation type="submission" date="2021-03" db="EMBL/GenBank/DDBJ databases">
        <authorList>
            <consortium name="DOE Joint Genome Institute"/>
            <person name="Ahrendt S."/>
            <person name="Looney B.P."/>
            <person name="Miyauchi S."/>
            <person name="Morin E."/>
            <person name="Drula E."/>
            <person name="Courty P.E."/>
            <person name="Chicoki N."/>
            <person name="Fauchery L."/>
            <person name="Kohler A."/>
            <person name="Kuo A."/>
            <person name="Labutti K."/>
            <person name="Pangilinan J."/>
            <person name="Lipzen A."/>
            <person name="Riley R."/>
            <person name="Andreopoulos W."/>
            <person name="He G."/>
            <person name="Johnson J."/>
            <person name="Barry K.W."/>
            <person name="Grigoriev I.V."/>
            <person name="Nagy L."/>
            <person name="Hibbett D."/>
            <person name="Henrissat B."/>
            <person name="Matheny P.B."/>
            <person name="Labbe J."/>
            <person name="Martin F."/>
        </authorList>
    </citation>
    <scope>NUCLEOTIDE SEQUENCE</scope>
    <source>
        <strain evidence="1">HHB10654</strain>
    </source>
</reference>
<protein>
    <submittedName>
        <fullName evidence="1">Uncharacterized protein</fullName>
    </submittedName>
</protein>
<reference evidence="1" key="2">
    <citation type="journal article" date="2022" name="New Phytol.">
        <title>Evolutionary transition to the ectomycorrhizal habit in the genomes of a hyperdiverse lineage of mushroom-forming fungi.</title>
        <authorList>
            <person name="Looney B."/>
            <person name="Miyauchi S."/>
            <person name="Morin E."/>
            <person name="Drula E."/>
            <person name="Courty P.E."/>
            <person name="Kohler A."/>
            <person name="Kuo A."/>
            <person name="LaButti K."/>
            <person name="Pangilinan J."/>
            <person name="Lipzen A."/>
            <person name="Riley R."/>
            <person name="Andreopoulos W."/>
            <person name="He G."/>
            <person name="Johnson J."/>
            <person name="Nolan M."/>
            <person name="Tritt A."/>
            <person name="Barry K.W."/>
            <person name="Grigoriev I.V."/>
            <person name="Nagy L.G."/>
            <person name="Hibbett D."/>
            <person name="Henrissat B."/>
            <person name="Matheny P.B."/>
            <person name="Labbe J."/>
            <person name="Martin F.M."/>
        </authorList>
    </citation>
    <scope>NUCLEOTIDE SEQUENCE</scope>
    <source>
        <strain evidence="1">HHB10654</strain>
    </source>
</reference>
<dbReference type="Proteomes" id="UP000814140">
    <property type="component" value="Unassembled WGS sequence"/>
</dbReference>
<organism evidence="1 2">
    <name type="scientific">Artomyces pyxidatus</name>
    <dbReference type="NCBI Taxonomy" id="48021"/>
    <lineage>
        <taxon>Eukaryota</taxon>
        <taxon>Fungi</taxon>
        <taxon>Dikarya</taxon>
        <taxon>Basidiomycota</taxon>
        <taxon>Agaricomycotina</taxon>
        <taxon>Agaricomycetes</taxon>
        <taxon>Russulales</taxon>
        <taxon>Auriscalpiaceae</taxon>
        <taxon>Artomyces</taxon>
    </lineage>
</organism>
<comment type="caution">
    <text evidence="1">The sequence shown here is derived from an EMBL/GenBank/DDBJ whole genome shotgun (WGS) entry which is preliminary data.</text>
</comment>
<proteinExistence type="predicted"/>
<sequence>MKSSLWTTPLARLPARMLIVAFALSVGVNIVALFIQIGISFPPVKSYTHLPHDHPRELPLGRLSTVNMDFHDDVEHYSLNGTQSMGWDSMFPQGNAVIYLGEASGPYQVSMWQQLQCLNHLRNIIAYGDDGSERTEHCFHYLRKALLCAADTTLEEVGTGTVLEGERETGTGEQATHTCKDWTQVYGWQTKQYMKWTAEMQQGVKQASPGQNY</sequence>
<gene>
    <name evidence="1" type="ORF">BV25DRAFT_1840014</name>
</gene>
<evidence type="ECO:0000313" key="1">
    <source>
        <dbReference type="EMBL" id="KAI0060039.1"/>
    </source>
</evidence>